<reference evidence="1" key="1">
    <citation type="submission" date="2020-03" db="EMBL/GenBank/DDBJ databases">
        <title>The deep terrestrial virosphere.</title>
        <authorList>
            <person name="Holmfeldt K."/>
            <person name="Nilsson E."/>
            <person name="Simone D."/>
            <person name="Lopez-Fernandez M."/>
            <person name="Wu X."/>
            <person name="de Brujin I."/>
            <person name="Lundin D."/>
            <person name="Andersson A."/>
            <person name="Bertilsson S."/>
            <person name="Dopson M."/>
        </authorList>
    </citation>
    <scope>NUCLEOTIDE SEQUENCE</scope>
    <source>
        <strain evidence="1">MM415B01376</strain>
    </source>
</reference>
<protein>
    <submittedName>
        <fullName evidence="1">Uncharacterized protein</fullName>
    </submittedName>
</protein>
<accession>A0A6M3INI8</accession>
<dbReference type="EMBL" id="MT141350">
    <property type="protein sequence ID" value="QJA58994.1"/>
    <property type="molecule type" value="Genomic_DNA"/>
</dbReference>
<evidence type="ECO:0000313" key="1">
    <source>
        <dbReference type="EMBL" id="QJA58994.1"/>
    </source>
</evidence>
<name>A0A6M3INI8_9ZZZZ</name>
<dbReference type="AlphaFoldDB" id="A0A6M3INI8"/>
<gene>
    <name evidence="1" type="ORF">MM415B01376_0007</name>
</gene>
<proteinExistence type="predicted"/>
<sequence length="74" mass="8899">MNNIEKTINKYLKEEDNKLDDTSIKVLKKFNDQLENIKSNYEVRWKGRYSPGVGKRELNWIEKNTPLLFKLIKK</sequence>
<organism evidence="1">
    <name type="scientific">viral metagenome</name>
    <dbReference type="NCBI Taxonomy" id="1070528"/>
    <lineage>
        <taxon>unclassified sequences</taxon>
        <taxon>metagenomes</taxon>
        <taxon>organismal metagenomes</taxon>
    </lineage>
</organism>